<protein>
    <submittedName>
        <fullName evidence="10">Cation transporter</fullName>
    </submittedName>
</protein>
<dbReference type="EMBL" id="VNJI01000001">
    <property type="protein sequence ID" value="TVY11940.1"/>
    <property type="molecule type" value="Genomic_DNA"/>
</dbReference>
<dbReference type="PANTHER" id="PTHR43840">
    <property type="entry name" value="MITOCHONDRIAL METAL TRANSPORTER 1-RELATED"/>
    <property type="match status" value="1"/>
</dbReference>
<keyword evidence="4 7" id="KW-0812">Transmembrane</keyword>
<dbReference type="GO" id="GO:0016020">
    <property type="term" value="C:membrane"/>
    <property type="evidence" value="ECO:0007669"/>
    <property type="project" value="UniProtKB-SubCell"/>
</dbReference>
<feature type="domain" description="Cation efflux protein cytoplasmic" evidence="9">
    <location>
        <begin position="218"/>
        <end position="295"/>
    </location>
</feature>
<dbReference type="NCBIfam" id="TIGR01297">
    <property type="entry name" value="CDF"/>
    <property type="match status" value="1"/>
</dbReference>
<dbReference type="SUPFAM" id="SSF160240">
    <property type="entry name" value="Cation efflux protein cytoplasmic domain-like"/>
    <property type="match status" value="1"/>
</dbReference>
<dbReference type="InterPro" id="IPR058533">
    <property type="entry name" value="Cation_efflux_TM"/>
</dbReference>
<keyword evidence="5 7" id="KW-1133">Transmembrane helix</keyword>
<evidence type="ECO:0000256" key="3">
    <source>
        <dbReference type="ARBA" id="ARBA00022448"/>
    </source>
</evidence>
<reference evidence="10 11" key="1">
    <citation type="submission" date="2019-07" db="EMBL/GenBank/DDBJ databases">
        <authorList>
            <person name="Kim J."/>
        </authorList>
    </citation>
    <scope>NUCLEOTIDE SEQUENCE [LARGE SCALE GENOMIC DNA]</scope>
    <source>
        <strain evidence="10 11">JC52</strain>
    </source>
</reference>
<evidence type="ECO:0000256" key="6">
    <source>
        <dbReference type="ARBA" id="ARBA00023136"/>
    </source>
</evidence>
<comment type="caution">
    <text evidence="10">The sequence shown here is derived from an EMBL/GenBank/DDBJ whole genome shotgun (WGS) entry which is preliminary data.</text>
</comment>
<proteinExistence type="inferred from homology"/>
<dbReference type="RefSeq" id="WP_144842524.1">
    <property type="nucleotide sequence ID" value="NZ_VNJI01000001.1"/>
</dbReference>
<dbReference type="InterPro" id="IPR027470">
    <property type="entry name" value="Cation_efflux_CTD"/>
</dbReference>
<dbReference type="SUPFAM" id="SSF161111">
    <property type="entry name" value="Cation efflux protein transmembrane domain-like"/>
    <property type="match status" value="1"/>
</dbReference>
<comment type="similarity">
    <text evidence="2">Belongs to the cation diffusion facilitator (CDF) transporter (TC 2.A.4) family.</text>
</comment>
<gene>
    <name evidence="10" type="ORF">FPZ49_01255</name>
</gene>
<comment type="subcellular location">
    <subcellularLocation>
        <location evidence="1">Membrane</location>
        <topology evidence="1">Multi-pass membrane protein</topology>
    </subcellularLocation>
</comment>
<name>A0A559KIH7_9BACL</name>
<evidence type="ECO:0000259" key="9">
    <source>
        <dbReference type="Pfam" id="PF16916"/>
    </source>
</evidence>
<feature type="transmembrane region" description="Helical" evidence="7">
    <location>
        <begin position="81"/>
        <end position="104"/>
    </location>
</feature>
<feature type="transmembrane region" description="Helical" evidence="7">
    <location>
        <begin position="116"/>
        <end position="136"/>
    </location>
</feature>
<keyword evidence="6 7" id="KW-0472">Membrane</keyword>
<feature type="domain" description="Cation efflux protein transmembrane" evidence="8">
    <location>
        <begin position="14"/>
        <end position="210"/>
    </location>
</feature>
<feature type="transmembrane region" description="Helical" evidence="7">
    <location>
        <begin position="183"/>
        <end position="202"/>
    </location>
</feature>
<dbReference type="PANTHER" id="PTHR43840:SF15">
    <property type="entry name" value="MITOCHONDRIAL METAL TRANSPORTER 1-RELATED"/>
    <property type="match status" value="1"/>
</dbReference>
<evidence type="ECO:0000256" key="1">
    <source>
        <dbReference type="ARBA" id="ARBA00004141"/>
    </source>
</evidence>
<dbReference type="OrthoDB" id="9806522at2"/>
<evidence type="ECO:0000256" key="7">
    <source>
        <dbReference type="SAM" id="Phobius"/>
    </source>
</evidence>
<dbReference type="InterPro" id="IPR036837">
    <property type="entry name" value="Cation_efflux_CTD_sf"/>
</dbReference>
<dbReference type="Proteomes" id="UP000317036">
    <property type="component" value="Unassembled WGS sequence"/>
</dbReference>
<dbReference type="Pfam" id="PF16916">
    <property type="entry name" value="ZT_dimer"/>
    <property type="match status" value="1"/>
</dbReference>
<dbReference type="FunFam" id="1.20.1510.10:FF:000006">
    <property type="entry name" value="Divalent cation efflux transporter"/>
    <property type="match status" value="1"/>
</dbReference>
<evidence type="ECO:0000313" key="11">
    <source>
        <dbReference type="Proteomes" id="UP000317036"/>
    </source>
</evidence>
<dbReference type="InterPro" id="IPR002524">
    <property type="entry name" value="Cation_efflux"/>
</dbReference>
<evidence type="ECO:0000256" key="4">
    <source>
        <dbReference type="ARBA" id="ARBA00022692"/>
    </source>
</evidence>
<evidence type="ECO:0000259" key="8">
    <source>
        <dbReference type="Pfam" id="PF01545"/>
    </source>
</evidence>
<evidence type="ECO:0000256" key="5">
    <source>
        <dbReference type="ARBA" id="ARBA00022989"/>
    </source>
</evidence>
<keyword evidence="3" id="KW-0813">Transport</keyword>
<dbReference type="InterPro" id="IPR050291">
    <property type="entry name" value="CDF_Transporter"/>
</dbReference>
<keyword evidence="11" id="KW-1185">Reference proteome</keyword>
<dbReference type="Gene3D" id="3.30.70.1350">
    <property type="entry name" value="Cation efflux protein, cytoplasmic domain"/>
    <property type="match status" value="1"/>
</dbReference>
<dbReference type="Gene3D" id="1.20.1510.10">
    <property type="entry name" value="Cation efflux protein transmembrane domain"/>
    <property type="match status" value="1"/>
</dbReference>
<accession>A0A559KIH7</accession>
<dbReference type="InterPro" id="IPR027469">
    <property type="entry name" value="Cation_efflux_TMD_sf"/>
</dbReference>
<dbReference type="GO" id="GO:0008324">
    <property type="term" value="F:monoatomic cation transmembrane transporter activity"/>
    <property type="evidence" value="ECO:0007669"/>
    <property type="project" value="InterPro"/>
</dbReference>
<evidence type="ECO:0000256" key="2">
    <source>
        <dbReference type="ARBA" id="ARBA00008114"/>
    </source>
</evidence>
<dbReference type="AlphaFoldDB" id="A0A559KIH7"/>
<feature type="transmembrane region" description="Helical" evidence="7">
    <location>
        <begin position="12"/>
        <end position="33"/>
    </location>
</feature>
<dbReference type="Pfam" id="PF01545">
    <property type="entry name" value="Cation_efflux"/>
    <property type="match status" value="1"/>
</dbReference>
<organism evidence="10 11">
    <name type="scientific">Paenibacillus cremeus</name>
    <dbReference type="NCBI Taxonomy" id="2163881"/>
    <lineage>
        <taxon>Bacteria</taxon>
        <taxon>Bacillati</taxon>
        <taxon>Bacillota</taxon>
        <taxon>Bacilli</taxon>
        <taxon>Bacillales</taxon>
        <taxon>Paenibacillaceae</taxon>
        <taxon>Paenibacillus</taxon>
    </lineage>
</organism>
<sequence length="316" mass="34450">MAEDRFKKAEFGAWIGIVGNIALALMKGLIGYASSSKALMADALHSASDVAGSVAVLIGIRASKLPPDTDHPYGHGKAEPIASIVVSVLLLVVGIEIGVSSVKAIHHGVDAPPGKIAFIAIFISIIVKEAMFRYKYRLGRKLSSQALIANAWEHRSDVYSSIAAFVGVGGAMLGNYLGNTYLYYLDPIAGLFVSVLVLKMGYRLVMESIHSTMDHVLHEEDAAELLETVQRIKGVIAVDDLRAREHGHYVIVDIKISVNPKISVQEGHDIAKIVKQTLMKRFIHVSDVFIHVNPYDPGYPYKHGETEADDYPTLLH</sequence>
<evidence type="ECO:0000313" key="10">
    <source>
        <dbReference type="EMBL" id="TVY11940.1"/>
    </source>
</evidence>